<keyword evidence="2" id="KW-1185">Reference proteome</keyword>
<dbReference type="AlphaFoldDB" id="A0A1B1BKT1"/>
<evidence type="ECO:0000313" key="1">
    <source>
        <dbReference type="EMBL" id="ANP73013.1"/>
    </source>
</evidence>
<reference evidence="1 2" key="1">
    <citation type="submission" date="2016-06" db="EMBL/GenBank/DDBJ databases">
        <title>Genome sequencing of Cryobacterium arcticum PAMC 27867.</title>
        <authorList>
            <person name="Lee J."/>
            <person name="Kim O.-S."/>
        </authorList>
    </citation>
    <scope>NUCLEOTIDE SEQUENCE [LARGE SCALE GENOMIC DNA]</scope>
    <source>
        <strain evidence="1 2">PAMC 27867</strain>
    </source>
</reference>
<dbReference type="Proteomes" id="UP000092582">
    <property type="component" value="Chromosome 1"/>
</dbReference>
<accession>A0A1B1BKT1</accession>
<dbReference type="EMBL" id="CP016282">
    <property type="protein sequence ID" value="ANP73013.1"/>
    <property type="molecule type" value="Genomic_DNA"/>
</dbReference>
<sequence length="85" mass="9176" precursor="true">MLLERLTVVRALLAARTKIGATMAIVMDSDTAEAAVTGIAELLETTDTAARVVFNTPIRVYQMHPVDLLSIEANELVVALDHAQD</sequence>
<gene>
    <name evidence="1" type="ORF">PA27867_2061</name>
</gene>
<organism evidence="1 2">
    <name type="scientific">Cryobacterium arcticum</name>
    <dbReference type="NCBI Taxonomy" id="670052"/>
    <lineage>
        <taxon>Bacteria</taxon>
        <taxon>Bacillati</taxon>
        <taxon>Actinomycetota</taxon>
        <taxon>Actinomycetes</taxon>
        <taxon>Micrococcales</taxon>
        <taxon>Microbacteriaceae</taxon>
        <taxon>Cryobacterium</taxon>
    </lineage>
</organism>
<evidence type="ECO:0000313" key="2">
    <source>
        <dbReference type="Proteomes" id="UP000092582"/>
    </source>
</evidence>
<dbReference type="KEGG" id="cart:PA27867_2061"/>
<protein>
    <submittedName>
        <fullName evidence="1">Uncharacterized protein</fullName>
    </submittedName>
</protein>
<name>A0A1B1BKT1_9MICO</name>
<proteinExistence type="predicted"/>